<evidence type="ECO:0000313" key="3">
    <source>
        <dbReference type="EMBL" id="PFG15848.1"/>
    </source>
</evidence>
<dbReference type="EMBL" id="PDJC01000001">
    <property type="protein sequence ID" value="PFG15848.1"/>
    <property type="molecule type" value="Genomic_DNA"/>
</dbReference>
<dbReference type="AlphaFoldDB" id="A0A2A9CNE1"/>
<protein>
    <submittedName>
        <fullName evidence="3">Cytosine/adenosine deaminase-related metal-dependent hydrolase</fullName>
    </submittedName>
</protein>
<dbReference type="OrthoDB" id="3189065at2"/>
<dbReference type="GO" id="GO:0016810">
    <property type="term" value="F:hydrolase activity, acting on carbon-nitrogen (but not peptide) bonds"/>
    <property type="evidence" value="ECO:0007669"/>
    <property type="project" value="InterPro"/>
</dbReference>
<organism evidence="3 4">
    <name type="scientific">Propionicimonas paludicola</name>
    <dbReference type="NCBI Taxonomy" id="185243"/>
    <lineage>
        <taxon>Bacteria</taxon>
        <taxon>Bacillati</taxon>
        <taxon>Actinomycetota</taxon>
        <taxon>Actinomycetes</taxon>
        <taxon>Propionibacteriales</taxon>
        <taxon>Nocardioidaceae</taxon>
        <taxon>Propionicimonas</taxon>
    </lineage>
</organism>
<name>A0A2A9CNE1_9ACTN</name>
<accession>A0A2A9CNE1</accession>
<evidence type="ECO:0000313" key="4">
    <source>
        <dbReference type="Proteomes" id="UP000226079"/>
    </source>
</evidence>
<proteinExistence type="predicted"/>
<feature type="domain" description="Amidohydrolase-related" evidence="2">
    <location>
        <begin position="59"/>
        <end position="418"/>
    </location>
</feature>
<dbReference type="Proteomes" id="UP000226079">
    <property type="component" value="Unassembled WGS sequence"/>
</dbReference>
<sequence>MSEVVVYSADVIVPVTAPAVRNGAVAVADGRILHLGTRDWVLSVLDGHADVREVHWPGVLLPGLINAHTHLQYTRMASVGLHQYHGFDDWGQAFDAAYSVDGHRWDEAAADGARLSIAAGVTGLADVVTDLPAVSALHDHGLRGVAYWEIYGWANERWRREGLARIEAELDQVPTPPARGVSPHAPYSLDVEPLLDLPDLARRRGARLHIHLGESKLEELNPSAARDDAWRSVDAESYRALRRDGFDASATDFVDQLGVLGPDCHIAHGVYLNAHDRAVLRARMTAVALCPRSNAVIGLDEPPVAAHLREGNLIAVGTDSLASCPSLDLLADVAELHRLAQRQGYSEPDLANRLLRAATLGGAVALGMSTGPDRVGQLQVGSLADLVFVDVPADGVREAIENVVRDGAGRVAATLLGGELAASTPTWAARAGQPEGSA</sequence>
<dbReference type="Gene3D" id="3.20.20.140">
    <property type="entry name" value="Metal-dependent hydrolases"/>
    <property type="match status" value="1"/>
</dbReference>
<dbReference type="Pfam" id="PF01979">
    <property type="entry name" value="Amidohydro_1"/>
    <property type="match status" value="1"/>
</dbReference>
<dbReference type="PANTHER" id="PTHR43794">
    <property type="entry name" value="AMINOHYDROLASE SSNA-RELATED"/>
    <property type="match status" value="1"/>
</dbReference>
<dbReference type="InterPro" id="IPR006680">
    <property type="entry name" value="Amidohydro-rel"/>
</dbReference>
<dbReference type="SUPFAM" id="SSF51556">
    <property type="entry name" value="Metallo-dependent hydrolases"/>
    <property type="match status" value="1"/>
</dbReference>
<dbReference type="SUPFAM" id="SSF51338">
    <property type="entry name" value="Composite domain of metallo-dependent hydrolases"/>
    <property type="match status" value="1"/>
</dbReference>
<evidence type="ECO:0000256" key="1">
    <source>
        <dbReference type="ARBA" id="ARBA00022801"/>
    </source>
</evidence>
<dbReference type="PANTHER" id="PTHR43794:SF11">
    <property type="entry name" value="AMIDOHYDROLASE-RELATED DOMAIN-CONTAINING PROTEIN"/>
    <property type="match status" value="1"/>
</dbReference>
<dbReference type="InterPro" id="IPR032466">
    <property type="entry name" value="Metal_Hydrolase"/>
</dbReference>
<reference evidence="3 4" key="1">
    <citation type="submission" date="2017-10" db="EMBL/GenBank/DDBJ databases">
        <title>Sequencing the genomes of 1000 actinobacteria strains.</title>
        <authorList>
            <person name="Klenk H.-P."/>
        </authorList>
    </citation>
    <scope>NUCLEOTIDE SEQUENCE [LARGE SCALE GENOMIC DNA]</scope>
    <source>
        <strain evidence="3 4">DSM 15597</strain>
    </source>
</reference>
<gene>
    <name evidence="3" type="ORF">ATK74_0368</name>
</gene>
<keyword evidence="4" id="KW-1185">Reference proteome</keyword>
<keyword evidence="1 3" id="KW-0378">Hydrolase</keyword>
<comment type="caution">
    <text evidence="3">The sequence shown here is derived from an EMBL/GenBank/DDBJ whole genome shotgun (WGS) entry which is preliminary data.</text>
</comment>
<dbReference type="InterPro" id="IPR050287">
    <property type="entry name" value="MTA/SAH_deaminase"/>
</dbReference>
<dbReference type="InterPro" id="IPR011059">
    <property type="entry name" value="Metal-dep_hydrolase_composite"/>
</dbReference>
<evidence type="ECO:0000259" key="2">
    <source>
        <dbReference type="Pfam" id="PF01979"/>
    </source>
</evidence>
<dbReference type="RefSeq" id="WP_098459447.1">
    <property type="nucleotide sequence ID" value="NZ_PDJC01000001.1"/>
</dbReference>